<evidence type="ECO:0000313" key="2">
    <source>
        <dbReference type="EMBL" id="MBP2322984.1"/>
    </source>
</evidence>
<feature type="compositionally biased region" description="Low complexity" evidence="1">
    <location>
        <begin position="529"/>
        <end position="542"/>
    </location>
</feature>
<dbReference type="SUPFAM" id="SSF140459">
    <property type="entry name" value="PE/PPE dimer-like"/>
    <property type="match status" value="1"/>
</dbReference>
<sequence>MAGDRHHSGFDQDEFERYDTFDAPVSETTDTGRDGLFGDLGRLIDQIRIDNAAKKLDENVSMGEDRVLNQSGNWASVPHQQLYESVHAGNDPAEAYALAREWTDLGNMMADNSRAMDEIIRGTESGWQGVAAQAARESTLKLATWGGDAAQTSQYMGTRIAEQGLTAERAKASMPEPVDFDWEQMLRQGFATGGLAGLTQAVQDVQAVSEKARSAHEQAVQVMVSMEGQSRSVDQTTPRFVVPPDATTTDGDAVNGLMMRGVSDATAGSAPTTASALLPLSSAGSPAGVPGGQESFQGSNFQGGNVQGGSSPGSGFQGGSSSGGSGFQGGSGFSGGAAPNFAGGAGFQPAAASFGPPANVPPNGPQTATTTSGFVPPGGTGFQGDTTYRPPNYQPPPNFQQPNYPGGGYFPPGGGPYRPGGQNKPGGTNNQGGGGPYAPGDPRSGYMPPRIDPLTGEPYKPNMMPRPMPFAGGPGVPGVPGGGGGTGGGFAPRGGAPGFIEQQGGMRNPGFGAGAGVMAAEEAAMRGGNPGNPAAAGRPGAAGAPGMGMGGMGGGGQRGEEDKEHRSKYVTGEKVVDEPGRMAPPVIGDKTARKPAGDK</sequence>
<evidence type="ECO:0008006" key="4">
    <source>
        <dbReference type="Google" id="ProtNLM"/>
    </source>
</evidence>
<feature type="compositionally biased region" description="Low complexity" evidence="1">
    <location>
        <begin position="419"/>
        <end position="428"/>
    </location>
</feature>
<dbReference type="RefSeq" id="WP_209638810.1">
    <property type="nucleotide sequence ID" value="NZ_JAGINW010000001.1"/>
</dbReference>
<feature type="compositionally biased region" description="Gly residues" evidence="1">
    <location>
        <begin position="405"/>
        <end position="418"/>
    </location>
</feature>
<dbReference type="InterPro" id="IPR038332">
    <property type="entry name" value="PPE_sf"/>
</dbReference>
<feature type="compositionally biased region" description="Gly residues" evidence="1">
    <location>
        <begin position="543"/>
        <end position="557"/>
    </location>
</feature>
<dbReference type="EMBL" id="JAGINW010000001">
    <property type="protein sequence ID" value="MBP2322984.1"/>
    <property type="molecule type" value="Genomic_DNA"/>
</dbReference>
<evidence type="ECO:0000256" key="1">
    <source>
        <dbReference type="SAM" id="MobiDB-lite"/>
    </source>
</evidence>
<feature type="compositionally biased region" description="Polar residues" evidence="1">
    <location>
        <begin position="294"/>
        <end position="304"/>
    </location>
</feature>
<feature type="region of interest" description="Disordered" evidence="1">
    <location>
        <begin position="279"/>
        <end position="332"/>
    </location>
</feature>
<protein>
    <recommendedName>
        <fullName evidence="4">PPE family domain-containing protein</fullName>
    </recommendedName>
</protein>
<evidence type="ECO:0000313" key="3">
    <source>
        <dbReference type="Proteomes" id="UP001519332"/>
    </source>
</evidence>
<feature type="compositionally biased region" description="Basic and acidic residues" evidence="1">
    <location>
        <begin position="558"/>
        <end position="567"/>
    </location>
</feature>
<feature type="region of interest" description="Disordered" evidence="1">
    <location>
        <begin position="1"/>
        <end position="32"/>
    </location>
</feature>
<comment type="caution">
    <text evidence="2">The sequence shown here is derived from an EMBL/GenBank/DDBJ whole genome shotgun (WGS) entry which is preliminary data.</text>
</comment>
<dbReference type="Gene3D" id="1.20.1260.20">
    <property type="entry name" value="PPE superfamily"/>
    <property type="match status" value="1"/>
</dbReference>
<name>A0ABS4TF59_9PSEU</name>
<feature type="compositionally biased region" description="Gly residues" evidence="1">
    <location>
        <begin position="305"/>
        <end position="332"/>
    </location>
</feature>
<proteinExistence type="predicted"/>
<feature type="compositionally biased region" description="Basic and acidic residues" evidence="1">
    <location>
        <begin position="1"/>
        <end position="20"/>
    </location>
</feature>
<feature type="compositionally biased region" description="Polar residues" evidence="1">
    <location>
        <begin position="227"/>
        <end position="238"/>
    </location>
</feature>
<feature type="region of interest" description="Disordered" evidence="1">
    <location>
        <begin position="348"/>
        <end position="452"/>
    </location>
</feature>
<feature type="region of interest" description="Disordered" evidence="1">
    <location>
        <begin position="529"/>
        <end position="599"/>
    </location>
</feature>
<keyword evidence="3" id="KW-1185">Reference proteome</keyword>
<reference evidence="2 3" key="1">
    <citation type="submission" date="2021-03" db="EMBL/GenBank/DDBJ databases">
        <title>Sequencing the genomes of 1000 actinobacteria strains.</title>
        <authorList>
            <person name="Klenk H.-P."/>
        </authorList>
    </citation>
    <scope>NUCLEOTIDE SEQUENCE [LARGE SCALE GENOMIC DNA]</scope>
    <source>
        <strain evidence="2 3">DSM 46670</strain>
    </source>
</reference>
<dbReference type="Proteomes" id="UP001519332">
    <property type="component" value="Unassembled WGS sequence"/>
</dbReference>
<organism evidence="2 3">
    <name type="scientific">Kibdelosporangium banguiense</name>
    <dbReference type="NCBI Taxonomy" id="1365924"/>
    <lineage>
        <taxon>Bacteria</taxon>
        <taxon>Bacillati</taxon>
        <taxon>Actinomycetota</taxon>
        <taxon>Actinomycetes</taxon>
        <taxon>Pseudonocardiales</taxon>
        <taxon>Pseudonocardiaceae</taxon>
        <taxon>Kibdelosporangium</taxon>
    </lineage>
</organism>
<feature type="compositionally biased region" description="Low complexity" evidence="1">
    <location>
        <begin position="348"/>
        <end position="357"/>
    </location>
</feature>
<gene>
    <name evidence="2" type="ORF">JOF56_003369</name>
</gene>
<accession>A0ABS4TF59</accession>
<feature type="region of interest" description="Disordered" evidence="1">
    <location>
        <begin position="227"/>
        <end position="253"/>
    </location>
</feature>
<feature type="compositionally biased region" description="Basic and acidic residues" evidence="1">
    <location>
        <begin position="590"/>
        <end position="599"/>
    </location>
</feature>
<feature type="compositionally biased region" description="Low complexity" evidence="1">
    <location>
        <begin position="279"/>
        <end position="288"/>
    </location>
</feature>